<keyword evidence="2" id="KW-0732">Signal</keyword>
<evidence type="ECO:0000313" key="4">
    <source>
        <dbReference type="Proteomes" id="UP000807306"/>
    </source>
</evidence>
<dbReference type="Proteomes" id="UP000807306">
    <property type="component" value="Unassembled WGS sequence"/>
</dbReference>
<feature type="signal peptide" evidence="2">
    <location>
        <begin position="1"/>
        <end position="19"/>
    </location>
</feature>
<evidence type="ECO:0000256" key="1">
    <source>
        <dbReference type="SAM" id="Phobius"/>
    </source>
</evidence>
<protein>
    <recommendedName>
        <fullName evidence="5">Secreted peptide</fullName>
    </recommendedName>
</protein>
<sequence>MYIVCISFLSTLSFAGVGGGTSSSSPSFALALLLRISITPPSSISSGQIPGASQRTLSNGGLIFRLGQNTSIRFVSGIFVSLLSLAVSLIRSTTVRMRSRFSVGS</sequence>
<reference evidence="3" key="1">
    <citation type="submission" date="2020-11" db="EMBL/GenBank/DDBJ databases">
        <authorList>
            <consortium name="DOE Joint Genome Institute"/>
            <person name="Ahrendt S."/>
            <person name="Riley R."/>
            <person name="Andreopoulos W."/>
            <person name="Labutti K."/>
            <person name="Pangilinan J."/>
            <person name="Ruiz-Duenas F.J."/>
            <person name="Barrasa J.M."/>
            <person name="Sanchez-Garcia M."/>
            <person name="Camarero S."/>
            <person name="Miyauchi S."/>
            <person name="Serrano A."/>
            <person name="Linde D."/>
            <person name="Babiker R."/>
            <person name="Drula E."/>
            <person name="Ayuso-Fernandez I."/>
            <person name="Pacheco R."/>
            <person name="Padilla G."/>
            <person name="Ferreira P."/>
            <person name="Barriuso J."/>
            <person name="Kellner H."/>
            <person name="Castanera R."/>
            <person name="Alfaro M."/>
            <person name="Ramirez L."/>
            <person name="Pisabarro A.G."/>
            <person name="Kuo A."/>
            <person name="Tritt A."/>
            <person name="Lipzen A."/>
            <person name="He G."/>
            <person name="Yan M."/>
            <person name="Ng V."/>
            <person name="Cullen D."/>
            <person name="Martin F."/>
            <person name="Rosso M.-N."/>
            <person name="Henrissat B."/>
            <person name="Hibbett D."/>
            <person name="Martinez A.T."/>
            <person name="Grigoriev I.V."/>
        </authorList>
    </citation>
    <scope>NUCLEOTIDE SEQUENCE</scope>
    <source>
        <strain evidence="3">CBS 506.95</strain>
    </source>
</reference>
<proteinExistence type="predicted"/>
<comment type="caution">
    <text evidence="3">The sequence shown here is derived from an EMBL/GenBank/DDBJ whole genome shotgun (WGS) entry which is preliminary data.</text>
</comment>
<dbReference type="EMBL" id="MU157870">
    <property type="protein sequence ID" value="KAF9526509.1"/>
    <property type="molecule type" value="Genomic_DNA"/>
</dbReference>
<feature type="transmembrane region" description="Helical" evidence="1">
    <location>
        <begin position="72"/>
        <end position="90"/>
    </location>
</feature>
<gene>
    <name evidence="3" type="ORF">CPB83DRAFT_857647</name>
</gene>
<evidence type="ECO:0000256" key="2">
    <source>
        <dbReference type="SAM" id="SignalP"/>
    </source>
</evidence>
<keyword evidence="4" id="KW-1185">Reference proteome</keyword>
<accession>A0A9P6ECX8</accession>
<keyword evidence="1" id="KW-1133">Transmembrane helix</keyword>
<dbReference type="AlphaFoldDB" id="A0A9P6ECX8"/>
<evidence type="ECO:0000313" key="3">
    <source>
        <dbReference type="EMBL" id="KAF9526509.1"/>
    </source>
</evidence>
<organism evidence="3 4">
    <name type="scientific">Crepidotus variabilis</name>
    <dbReference type="NCBI Taxonomy" id="179855"/>
    <lineage>
        <taxon>Eukaryota</taxon>
        <taxon>Fungi</taxon>
        <taxon>Dikarya</taxon>
        <taxon>Basidiomycota</taxon>
        <taxon>Agaricomycotina</taxon>
        <taxon>Agaricomycetes</taxon>
        <taxon>Agaricomycetidae</taxon>
        <taxon>Agaricales</taxon>
        <taxon>Agaricineae</taxon>
        <taxon>Crepidotaceae</taxon>
        <taxon>Crepidotus</taxon>
    </lineage>
</organism>
<keyword evidence="1" id="KW-0472">Membrane</keyword>
<feature type="chain" id="PRO_5040370405" description="Secreted peptide" evidence="2">
    <location>
        <begin position="20"/>
        <end position="105"/>
    </location>
</feature>
<keyword evidence="1" id="KW-0812">Transmembrane</keyword>
<evidence type="ECO:0008006" key="5">
    <source>
        <dbReference type="Google" id="ProtNLM"/>
    </source>
</evidence>
<name>A0A9P6ECX8_9AGAR</name>